<reference evidence="2" key="2">
    <citation type="submission" date="2015-01" db="EMBL/GenBank/DDBJ databases">
        <title>Complete genome sequence of Methylobacterium aquaticum strain 22A.</title>
        <authorList>
            <person name="Tani A."/>
            <person name="Ogura Y."/>
            <person name="Hayashi T."/>
        </authorList>
    </citation>
    <scope>NUCLEOTIDE SEQUENCE [LARGE SCALE GENOMIC DNA]</scope>
    <source>
        <strain evidence="2">MA-22A</strain>
    </source>
</reference>
<reference evidence="1 2" key="1">
    <citation type="journal article" date="2015" name="Genome Announc.">
        <title>Complete Genome Sequence of Methylobacterium aquaticum Strain 22A, Isolated from Racomitrium japonicum Moss.</title>
        <authorList>
            <person name="Tani A."/>
            <person name="Ogura Y."/>
            <person name="Hayashi T."/>
            <person name="Kimbara K."/>
        </authorList>
    </citation>
    <scope>NUCLEOTIDE SEQUENCE [LARGE SCALE GENOMIC DNA]</scope>
    <source>
        <strain evidence="1 2">MA-22A</strain>
    </source>
</reference>
<dbReference type="AlphaFoldDB" id="A0A0C6EV12"/>
<organism evidence="1 2">
    <name type="scientific">Methylobacterium aquaticum</name>
    <dbReference type="NCBI Taxonomy" id="270351"/>
    <lineage>
        <taxon>Bacteria</taxon>
        <taxon>Pseudomonadati</taxon>
        <taxon>Pseudomonadota</taxon>
        <taxon>Alphaproteobacteria</taxon>
        <taxon>Hyphomicrobiales</taxon>
        <taxon>Methylobacteriaceae</taxon>
        <taxon>Methylobacterium</taxon>
    </lineage>
</organism>
<proteinExistence type="predicted"/>
<dbReference type="RefSeq" id="WP_145984548.1">
    <property type="nucleotide sequence ID" value="NZ_AP014704.1"/>
</dbReference>
<dbReference type="Proteomes" id="UP000061432">
    <property type="component" value="Chromosome"/>
</dbReference>
<dbReference type="KEGG" id="maqu:Maq22A_c01780"/>
<protein>
    <submittedName>
        <fullName evidence="1">Uncharacterized protein</fullName>
    </submittedName>
</protein>
<dbReference type="EMBL" id="AP014704">
    <property type="protein sequence ID" value="BAQ43851.1"/>
    <property type="molecule type" value="Genomic_DNA"/>
</dbReference>
<name>A0A0C6EV12_9HYPH</name>
<gene>
    <name evidence="1" type="ORF">Maq22A_c01780</name>
</gene>
<evidence type="ECO:0000313" key="2">
    <source>
        <dbReference type="Proteomes" id="UP000061432"/>
    </source>
</evidence>
<dbReference type="PATRIC" id="fig|270351.10.peg.362"/>
<evidence type="ECO:0000313" key="1">
    <source>
        <dbReference type="EMBL" id="BAQ43851.1"/>
    </source>
</evidence>
<sequence>MQETVVPEGPGVSEKKRRATAAEIRERAFLDVIDWLDYRVAVCRDGLERYSASHGADSRAAAAERAAAFEAELILREIRKLAEVPPRSRTFREAAEARRRYVAAQASRPGEPEREA</sequence>
<accession>A0A0C6EV12</accession>